<gene>
    <name evidence="1" type="ORF">STRATTON_4</name>
</gene>
<name>A0A1B2IGP2_9CAUD</name>
<accession>A0A1B2IGP2</accession>
<organism evidence="1 2">
    <name type="scientific">Erwinia phage vB_EamM_Stratton</name>
    <dbReference type="NCBI Taxonomy" id="1883378"/>
    <lineage>
        <taxon>Viruses</taxon>
        <taxon>Duplodnaviria</taxon>
        <taxon>Heunggongvirae</taxon>
        <taxon>Uroviricota</taxon>
        <taxon>Caudoviricetes</taxon>
        <taxon>Chimalliviridae</taxon>
        <taxon>Erskinevirus</taxon>
        <taxon>Erskinevirus EaH2</taxon>
    </lineage>
</organism>
<sequence length="74" mass="8264">MNLYLLKRTDKYGHEEFISIVVSAETEQAARETKPSTGYWCDGGHGEEKVTLSCTHIGITELPPGVIHESYQNP</sequence>
<dbReference type="Proteomes" id="UP000221949">
    <property type="component" value="Segment"/>
</dbReference>
<reference evidence="2" key="1">
    <citation type="submission" date="2016-06" db="EMBL/GenBank/DDBJ databases">
        <authorList>
            <person name="Berg J.A."/>
            <person name="Stratton M.L."/>
            <person name="Esplin I.D."/>
            <person name="Jensen G.L."/>
            <person name="Merrill B.D."/>
            <person name="Breakwell D.P."/>
            <person name="Hope S."/>
            <person name="Grose J.H."/>
        </authorList>
    </citation>
    <scope>NUCLEOTIDE SEQUENCE [LARGE SCALE GENOMIC DNA]</scope>
</reference>
<evidence type="ECO:0000313" key="1">
    <source>
        <dbReference type="EMBL" id="ANZ50440.1"/>
    </source>
</evidence>
<proteinExistence type="predicted"/>
<protein>
    <submittedName>
        <fullName evidence="1">Uncharacterized protein</fullName>
    </submittedName>
</protein>
<evidence type="ECO:0000313" key="2">
    <source>
        <dbReference type="Proteomes" id="UP000221949"/>
    </source>
</evidence>
<dbReference type="EMBL" id="KX397373">
    <property type="protein sequence ID" value="ANZ50440.1"/>
    <property type="molecule type" value="Genomic_DNA"/>
</dbReference>